<feature type="domain" description="Methyltransferase" evidence="1">
    <location>
        <begin position="43"/>
        <end position="152"/>
    </location>
</feature>
<dbReference type="CDD" id="cd02440">
    <property type="entry name" value="AdoMet_MTases"/>
    <property type="match status" value="1"/>
</dbReference>
<dbReference type="RefSeq" id="WP_344639939.1">
    <property type="nucleotide sequence ID" value="NZ_BAAATR010000037.1"/>
</dbReference>
<sequence>MEKTETSEEMHRLFNRTAGVYDQTGVEFFVPVGRRLVEFAGLSAGESVLDVGCGRGAALYPAAVTVGAGGEAVGIDISEEMVRFAAEGADERGLSQVSTTVMNGQAPEFPAGRFDAVIASLSLFIWTKGAAELKPYLPLLRAGGRFAISTPSFFPTEGGRWGLMPEVVDDLLMPYMRPARAAEDRDFPFASVGNNWLISAESVERELTEAGFVEVEVLEEPLPLVVESGAQWVLWTRTTGMRRLWEKIEQLGDGGLADEVAARLDALKDDRGVITVPVPVTYIRARAPQA</sequence>
<dbReference type="EMBL" id="BAAATR010000037">
    <property type="protein sequence ID" value="GAA2268916.1"/>
    <property type="molecule type" value="Genomic_DNA"/>
</dbReference>
<dbReference type="PANTHER" id="PTHR43861:SF1">
    <property type="entry name" value="TRANS-ACONITATE 2-METHYLTRANSFERASE"/>
    <property type="match status" value="1"/>
</dbReference>
<dbReference type="InterPro" id="IPR029063">
    <property type="entry name" value="SAM-dependent_MTases_sf"/>
</dbReference>
<dbReference type="InterPro" id="IPR025714">
    <property type="entry name" value="Methyltranfer_dom"/>
</dbReference>
<organism evidence="2 3">
    <name type="scientific">Kitasatospora cystarginea</name>
    <dbReference type="NCBI Taxonomy" id="58350"/>
    <lineage>
        <taxon>Bacteria</taxon>
        <taxon>Bacillati</taxon>
        <taxon>Actinomycetota</taxon>
        <taxon>Actinomycetes</taxon>
        <taxon>Kitasatosporales</taxon>
        <taxon>Streptomycetaceae</taxon>
        <taxon>Kitasatospora</taxon>
    </lineage>
</organism>
<name>A0ABP5RPS4_9ACTN</name>
<evidence type="ECO:0000313" key="3">
    <source>
        <dbReference type="Proteomes" id="UP001500305"/>
    </source>
</evidence>
<accession>A0ABP5RPS4</accession>
<dbReference type="Pfam" id="PF13847">
    <property type="entry name" value="Methyltransf_31"/>
    <property type="match status" value="1"/>
</dbReference>
<protein>
    <recommendedName>
        <fullName evidence="1">Methyltransferase domain-containing protein</fullName>
    </recommendedName>
</protein>
<dbReference type="PANTHER" id="PTHR43861">
    <property type="entry name" value="TRANS-ACONITATE 2-METHYLTRANSFERASE-RELATED"/>
    <property type="match status" value="1"/>
</dbReference>
<comment type="caution">
    <text evidence="2">The sequence shown here is derived from an EMBL/GenBank/DDBJ whole genome shotgun (WGS) entry which is preliminary data.</text>
</comment>
<proteinExistence type="predicted"/>
<dbReference type="Gene3D" id="3.40.50.150">
    <property type="entry name" value="Vaccinia Virus protein VP39"/>
    <property type="match status" value="1"/>
</dbReference>
<reference evidence="3" key="1">
    <citation type="journal article" date="2019" name="Int. J. Syst. Evol. Microbiol.">
        <title>The Global Catalogue of Microorganisms (GCM) 10K type strain sequencing project: providing services to taxonomists for standard genome sequencing and annotation.</title>
        <authorList>
            <consortium name="The Broad Institute Genomics Platform"/>
            <consortium name="The Broad Institute Genome Sequencing Center for Infectious Disease"/>
            <person name="Wu L."/>
            <person name="Ma J."/>
        </authorList>
    </citation>
    <scope>NUCLEOTIDE SEQUENCE [LARGE SCALE GENOMIC DNA]</scope>
    <source>
        <strain evidence="3">JCM 7356</strain>
    </source>
</reference>
<evidence type="ECO:0000259" key="1">
    <source>
        <dbReference type="Pfam" id="PF13847"/>
    </source>
</evidence>
<dbReference type="Proteomes" id="UP001500305">
    <property type="component" value="Unassembled WGS sequence"/>
</dbReference>
<gene>
    <name evidence="2" type="ORF">GCM10010430_62970</name>
</gene>
<evidence type="ECO:0000313" key="2">
    <source>
        <dbReference type="EMBL" id="GAA2268916.1"/>
    </source>
</evidence>
<dbReference type="SUPFAM" id="SSF53335">
    <property type="entry name" value="S-adenosyl-L-methionine-dependent methyltransferases"/>
    <property type="match status" value="1"/>
</dbReference>
<keyword evidence="3" id="KW-1185">Reference proteome</keyword>